<organism evidence="1 2">
    <name type="scientific">Bradyrhizobium canariense</name>
    <dbReference type="NCBI Taxonomy" id="255045"/>
    <lineage>
        <taxon>Bacteria</taxon>
        <taxon>Pseudomonadati</taxon>
        <taxon>Pseudomonadota</taxon>
        <taxon>Alphaproteobacteria</taxon>
        <taxon>Hyphomicrobiales</taxon>
        <taxon>Nitrobacteraceae</taxon>
        <taxon>Bradyrhizobium</taxon>
    </lineage>
</organism>
<proteinExistence type="predicted"/>
<sequence>MRKSGNDQKILERVKGIEPSYSAWKSASFRSVFNTHSGIFQLSGRLRSLQNFSLSEWSCETHERSPSLWRSVKYGRQRLYQQNGASAQYARPHHEQGQDAFPKLFVAGDFI</sequence>
<protein>
    <submittedName>
        <fullName evidence="1">Uncharacterized protein</fullName>
    </submittedName>
</protein>
<keyword evidence="2" id="KW-1185">Reference proteome</keyword>
<accession>A0A1H1SIQ7</accession>
<evidence type="ECO:0000313" key="1">
    <source>
        <dbReference type="EMBL" id="SDS47894.1"/>
    </source>
</evidence>
<name>A0A1H1SIQ7_9BRAD</name>
<dbReference type="EMBL" id="LT629750">
    <property type="protein sequence ID" value="SDS47894.1"/>
    <property type="molecule type" value="Genomic_DNA"/>
</dbReference>
<dbReference type="Proteomes" id="UP000243904">
    <property type="component" value="Chromosome I"/>
</dbReference>
<reference evidence="2" key="1">
    <citation type="submission" date="2016-10" db="EMBL/GenBank/DDBJ databases">
        <authorList>
            <person name="Varghese N."/>
            <person name="Submissions S."/>
        </authorList>
    </citation>
    <scope>NUCLEOTIDE SEQUENCE [LARGE SCALE GENOMIC DNA]</scope>
    <source>
        <strain evidence="2">GAS369</strain>
    </source>
</reference>
<dbReference type="AlphaFoldDB" id="A0A1H1SIQ7"/>
<gene>
    <name evidence="1" type="ORF">SAMN05444158_2184</name>
</gene>
<evidence type="ECO:0000313" key="2">
    <source>
        <dbReference type="Proteomes" id="UP000243904"/>
    </source>
</evidence>